<dbReference type="CDD" id="cd00077">
    <property type="entry name" value="HDc"/>
    <property type="match status" value="1"/>
</dbReference>
<evidence type="ECO:0000256" key="7">
    <source>
        <dbReference type="ARBA" id="ARBA00022801"/>
    </source>
</evidence>
<reference evidence="9 10" key="1">
    <citation type="journal article" date="2016" name="Sci. Rep.">
        <title>A novel ammonia-oxidizing archaeon from wastewater treatment plant: Its enrichment, physiological and genomic characteristics.</title>
        <authorList>
            <person name="Li Y."/>
            <person name="Ding K."/>
            <person name="Wen X."/>
            <person name="Zhang B."/>
            <person name="Shen B."/>
            <person name="Yang Y."/>
        </authorList>
    </citation>
    <scope>NUCLEOTIDE SEQUENCE [LARGE SCALE GENOMIC DNA]</scope>
    <source>
        <strain evidence="9 10">SAT1</strain>
    </source>
</reference>
<dbReference type="PROSITE" id="PS51831">
    <property type="entry name" value="HD"/>
    <property type="match status" value="1"/>
</dbReference>
<gene>
    <name evidence="9" type="ORF">SU86_001815</name>
</gene>
<dbReference type="EC" id="3.1.3.89" evidence="5"/>
<proteinExistence type="predicted"/>
<evidence type="ECO:0000256" key="3">
    <source>
        <dbReference type="ARBA" id="ARBA00001941"/>
    </source>
</evidence>
<comment type="subunit">
    <text evidence="4">Homodimer.</text>
</comment>
<evidence type="ECO:0000259" key="8">
    <source>
        <dbReference type="PROSITE" id="PS51831"/>
    </source>
</evidence>
<dbReference type="EMBL" id="CP011097">
    <property type="protein sequence ID" value="AJZ76561.1"/>
    <property type="molecule type" value="Genomic_DNA"/>
</dbReference>
<dbReference type="FunFam" id="1.10.3210.10:FF:000035">
    <property type="entry name" value="HD family hydrolase"/>
    <property type="match status" value="1"/>
</dbReference>
<dbReference type="InterPro" id="IPR003607">
    <property type="entry name" value="HD/PDEase_dom"/>
</dbReference>
<dbReference type="AlphaFoldDB" id="A0A3G1B8T4"/>
<keyword evidence="6" id="KW-0479">Metal-binding</keyword>
<feature type="domain" description="HD" evidence="8">
    <location>
        <begin position="28"/>
        <end position="130"/>
    </location>
</feature>
<dbReference type="GO" id="GO:0005737">
    <property type="term" value="C:cytoplasm"/>
    <property type="evidence" value="ECO:0007669"/>
    <property type="project" value="TreeGrafter"/>
</dbReference>
<evidence type="ECO:0000256" key="1">
    <source>
        <dbReference type="ARBA" id="ARBA00001638"/>
    </source>
</evidence>
<dbReference type="GO" id="GO:0002953">
    <property type="term" value="F:5'-deoxynucleotidase activity"/>
    <property type="evidence" value="ECO:0007669"/>
    <property type="project" value="UniProtKB-EC"/>
</dbReference>
<dbReference type="SUPFAM" id="SSF109604">
    <property type="entry name" value="HD-domain/PDEase-like"/>
    <property type="match status" value="1"/>
</dbReference>
<accession>A0A3G1B8T4</accession>
<dbReference type="Pfam" id="PF13023">
    <property type="entry name" value="HD_3"/>
    <property type="match status" value="1"/>
</dbReference>
<evidence type="ECO:0000313" key="10">
    <source>
        <dbReference type="Proteomes" id="UP000266745"/>
    </source>
</evidence>
<keyword evidence="10" id="KW-1185">Reference proteome</keyword>
<sequence length="173" mass="19746">MFDFILHLKTIPRSGWQKKIGIKRPESVADHAYGVAAIAMILSDSKRLDSAKVLKMAILHDLAESITGDLTPEDGPKSKKTKLENLAMKKILSTLEPKTKNQYHAIWMEYQKNQTPEAKLLHQVDKLEMALQANIYKKFGYSKQKLKPFFDSAKKQITDPKIKKLLQKILLNS</sequence>
<evidence type="ECO:0000313" key="9">
    <source>
        <dbReference type="EMBL" id="AJZ76561.1"/>
    </source>
</evidence>
<protein>
    <recommendedName>
        <fullName evidence="5">5'-deoxynucleotidase</fullName>
        <ecNumber evidence="5">3.1.3.89</ecNumber>
    </recommendedName>
</protein>
<keyword evidence="7 9" id="KW-0378">Hydrolase</keyword>
<name>A0A3G1B8T4_9ARCH</name>
<dbReference type="InterPro" id="IPR039356">
    <property type="entry name" value="YfbR/HDDC2"/>
</dbReference>
<dbReference type="PANTHER" id="PTHR11845">
    <property type="entry name" value="5'-DEOXYNUCLEOTIDASE HDDC2"/>
    <property type="match status" value="1"/>
</dbReference>
<dbReference type="STRING" id="1603555.SU86_001815"/>
<dbReference type="Proteomes" id="UP000266745">
    <property type="component" value="Chromosome"/>
</dbReference>
<evidence type="ECO:0000256" key="4">
    <source>
        <dbReference type="ARBA" id="ARBA00011738"/>
    </source>
</evidence>
<evidence type="ECO:0000256" key="6">
    <source>
        <dbReference type="ARBA" id="ARBA00022723"/>
    </source>
</evidence>
<dbReference type="SMART" id="SM00471">
    <property type="entry name" value="HDc"/>
    <property type="match status" value="1"/>
</dbReference>
<evidence type="ECO:0000256" key="5">
    <source>
        <dbReference type="ARBA" id="ARBA00012964"/>
    </source>
</evidence>
<comment type="cofactor">
    <cofactor evidence="2">
        <name>Mn(2+)</name>
        <dbReference type="ChEBI" id="CHEBI:29035"/>
    </cofactor>
</comment>
<comment type="catalytic activity">
    <reaction evidence="1">
        <text>a 2'-deoxyribonucleoside 5'-phosphate + H2O = a 2'-deoxyribonucleoside + phosphate</text>
        <dbReference type="Rhea" id="RHEA:36167"/>
        <dbReference type="ChEBI" id="CHEBI:15377"/>
        <dbReference type="ChEBI" id="CHEBI:18274"/>
        <dbReference type="ChEBI" id="CHEBI:43474"/>
        <dbReference type="ChEBI" id="CHEBI:65317"/>
        <dbReference type="EC" id="3.1.3.89"/>
    </reaction>
</comment>
<organism evidence="9 10">
    <name type="scientific">Candidatus Nitrosotenuis cloacae</name>
    <dbReference type="NCBI Taxonomy" id="1603555"/>
    <lineage>
        <taxon>Archaea</taxon>
        <taxon>Nitrososphaerota</taxon>
        <taxon>Candidatus Nitrosotenuis</taxon>
    </lineage>
</organism>
<dbReference type="Gene3D" id="1.10.3210.10">
    <property type="entry name" value="Hypothetical protein af1432"/>
    <property type="match status" value="1"/>
</dbReference>
<dbReference type="InterPro" id="IPR006674">
    <property type="entry name" value="HD_domain"/>
</dbReference>
<dbReference type="GO" id="GO:0046872">
    <property type="term" value="F:metal ion binding"/>
    <property type="evidence" value="ECO:0007669"/>
    <property type="project" value="UniProtKB-KW"/>
</dbReference>
<evidence type="ECO:0000256" key="2">
    <source>
        <dbReference type="ARBA" id="ARBA00001936"/>
    </source>
</evidence>
<comment type="cofactor">
    <cofactor evidence="3">
        <name>Co(2+)</name>
        <dbReference type="ChEBI" id="CHEBI:48828"/>
    </cofactor>
</comment>
<dbReference type="KEGG" id="tah:SU86_001815"/>
<dbReference type="PANTHER" id="PTHR11845:SF13">
    <property type="entry name" value="5'-DEOXYNUCLEOTIDASE HDDC2"/>
    <property type="match status" value="1"/>
</dbReference>